<protein>
    <submittedName>
        <fullName evidence="1">Uncharacterized protein</fullName>
    </submittedName>
</protein>
<dbReference type="GO" id="GO:0006302">
    <property type="term" value="P:double-strand break repair"/>
    <property type="evidence" value="ECO:0007669"/>
    <property type="project" value="TreeGrafter"/>
</dbReference>
<proteinExistence type="predicted"/>
<dbReference type="AlphaFoldDB" id="A0A9J6GBU7"/>
<dbReference type="OrthoDB" id="6426014at2759"/>
<sequence>MRLGRELDEWSHWEYVEAYCALLRKASRNEPLAKQLAAHVRMLEKLEAVAGEGPAPHDPAQSVKYRTLKGQLMSGLSSILGAGAHMTDEQGAAVKLSAGTGRAVSAQSTADEALQQHLAAVAEHAVPPERAAEAHVALALFCGGSLQAAEAAGSLALVSFVSSVRGKGARWAVKRASLGRGRSGEGGVAHAGSHCAGGGAASSLSRLGDCPRLMVDSVLTAMRLGHGRAPDMFPRLLQLLQRHPSCSDAFAAQCPRVPCWMFLRWINQVLALLDKQVGPCLFHLVDCVARHYPNALVYPFRVSSSAYTFECPETQSACRAFVGRLQQSMNEVPLVNDFIAALELLQFPDIVFKVRLLLPGNGEACLTRVTTL</sequence>
<gene>
    <name evidence="1" type="ORF">HPB48_003424</name>
</gene>
<dbReference type="EMBL" id="JABSTR010000005">
    <property type="protein sequence ID" value="KAH9372217.1"/>
    <property type="molecule type" value="Genomic_DNA"/>
</dbReference>
<name>A0A9J6GBU7_HAELO</name>
<dbReference type="Proteomes" id="UP000821853">
    <property type="component" value="Chromosome 3"/>
</dbReference>
<dbReference type="InterPro" id="IPR050517">
    <property type="entry name" value="DDR_Repair_Kinase"/>
</dbReference>
<dbReference type="GO" id="GO:0000723">
    <property type="term" value="P:telomere maintenance"/>
    <property type="evidence" value="ECO:0007669"/>
    <property type="project" value="TreeGrafter"/>
</dbReference>
<organism evidence="1 2">
    <name type="scientific">Haemaphysalis longicornis</name>
    <name type="common">Bush tick</name>
    <dbReference type="NCBI Taxonomy" id="44386"/>
    <lineage>
        <taxon>Eukaryota</taxon>
        <taxon>Metazoa</taxon>
        <taxon>Ecdysozoa</taxon>
        <taxon>Arthropoda</taxon>
        <taxon>Chelicerata</taxon>
        <taxon>Arachnida</taxon>
        <taxon>Acari</taxon>
        <taxon>Parasitiformes</taxon>
        <taxon>Ixodida</taxon>
        <taxon>Ixodoidea</taxon>
        <taxon>Ixodidae</taxon>
        <taxon>Haemaphysalinae</taxon>
        <taxon>Haemaphysalis</taxon>
    </lineage>
</organism>
<comment type="caution">
    <text evidence="1">The sequence shown here is derived from an EMBL/GenBank/DDBJ whole genome shotgun (WGS) entry which is preliminary data.</text>
</comment>
<accession>A0A9J6GBU7</accession>
<dbReference type="GO" id="GO:0005634">
    <property type="term" value="C:nucleus"/>
    <property type="evidence" value="ECO:0007669"/>
    <property type="project" value="TreeGrafter"/>
</dbReference>
<reference evidence="1 2" key="1">
    <citation type="journal article" date="2020" name="Cell">
        <title>Large-Scale Comparative Analyses of Tick Genomes Elucidate Their Genetic Diversity and Vector Capacities.</title>
        <authorList>
            <consortium name="Tick Genome and Microbiome Consortium (TIGMIC)"/>
            <person name="Jia N."/>
            <person name="Wang J."/>
            <person name="Shi W."/>
            <person name="Du L."/>
            <person name="Sun Y."/>
            <person name="Zhan W."/>
            <person name="Jiang J.F."/>
            <person name="Wang Q."/>
            <person name="Zhang B."/>
            <person name="Ji P."/>
            <person name="Bell-Sakyi L."/>
            <person name="Cui X.M."/>
            <person name="Yuan T.T."/>
            <person name="Jiang B.G."/>
            <person name="Yang W.F."/>
            <person name="Lam T.T."/>
            <person name="Chang Q.C."/>
            <person name="Ding S.J."/>
            <person name="Wang X.J."/>
            <person name="Zhu J.G."/>
            <person name="Ruan X.D."/>
            <person name="Zhao L."/>
            <person name="Wei J.T."/>
            <person name="Ye R.Z."/>
            <person name="Que T.C."/>
            <person name="Du C.H."/>
            <person name="Zhou Y.H."/>
            <person name="Cheng J.X."/>
            <person name="Dai P.F."/>
            <person name="Guo W.B."/>
            <person name="Han X.H."/>
            <person name="Huang E.J."/>
            <person name="Li L.F."/>
            <person name="Wei W."/>
            <person name="Gao Y.C."/>
            <person name="Liu J.Z."/>
            <person name="Shao H.Z."/>
            <person name="Wang X."/>
            <person name="Wang C.C."/>
            <person name="Yang T.C."/>
            <person name="Huo Q.B."/>
            <person name="Li W."/>
            <person name="Chen H.Y."/>
            <person name="Chen S.E."/>
            <person name="Zhou L.G."/>
            <person name="Ni X.B."/>
            <person name="Tian J.H."/>
            <person name="Sheng Y."/>
            <person name="Liu T."/>
            <person name="Pan Y.S."/>
            <person name="Xia L.Y."/>
            <person name="Li J."/>
            <person name="Zhao F."/>
            <person name="Cao W.C."/>
        </authorList>
    </citation>
    <scope>NUCLEOTIDE SEQUENCE [LARGE SCALE GENOMIC DNA]</scope>
    <source>
        <strain evidence="1">HaeL-2018</strain>
    </source>
</reference>
<evidence type="ECO:0000313" key="2">
    <source>
        <dbReference type="Proteomes" id="UP000821853"/>
    </source>
</evidence>
<dbReference type="PANTHER" id="PTHR11139">
    <property type="entry name" value="ATAXIA TELANGIECTASIA MUTATED ATM -RELATED"/>
    <property type="match status" value="1"/>
</dbReference>
<dbReference type="VEuPathDB" id="VectorBase:HLOH_048256"/>
<keyword evidence="2" id="KW-1185">Reference proteome</keyword>
<dbReference type="GO" id="GO:0004674">
    <property type="term" value="F:protein serine/threonine kinase activity"/>
    <property type="evidence" value="ECO:0007669"/>
    <property type="project" value="TreeGrafter"/>
</dbReference>
<dbReference type="PANTHER" id="PTHR11139:SF68">
    <property type="entry name" value="DNA-DEPENDENT PROTEIN KINASE CATALYTIC SUBUNIT"/>
    <property type="match status" value="1"/>
</dbReference>
<evidence type="ECO:0000313" key="1">
    <source>
        <dbReference type="EMBL" id="KAH9372217.1"/>
    </source>
</evidence>